<gene>
    <name evidence="1" type="ORF">ACFP3H_17080</name>
</gene>
<sequence length="155" mass="17424">MISRPEHTRVRLADTARLLAKTLSATNHAVIIDLDPIIALDGELFIRRTPLRDRILRVVADPILDTVVIQPVSRWPGHLRSEVRRMRPPLGPSVDDAALDALIDEFARDIECTLGIIRFAAQVEVRPDGYYANIWNDFVLVSRTHIARLSLSASD</sequence>
<comment type="caution">
    <text evidence="1">The sequence shown here is derived from an EMBL/GenBank/DDBJ whole genome shotgun (WGS) entry which is preliminary data.</text>
</comment>
<dbReference type="RefSeq" id="WP_378606931.1">
    <property type="nucleotide sequence ID" value="NZ_JBHSQN010000011.1"/>
</dbReference>
<name>A0ABW1JX43_9NOCA</name>
<reference evidence="2" key="1">
    <citation type="journal article" date="2019" name="Int. J. Syst. Evol. Microbiol.">
        <title>The Global Catalogue of Microorganisms (GCM) 10K type strain sequencing project: providing services to taxonomists for standard genome sequencing and annotation.</title>
        <authorList>
            <consortium name="The Broad Institute Genomics Platform"/>
            <consortium name="The Broad Institute Genome Sequencing Center for Infectious Disease"/>
            <person name="Wu L."/>
            <person name="Ma J."/>
        </authorList>
    </citation>
    <scope>NUCLEOTIDE SEQUENCE [LARGE SCALE GENOMIC DNA]</scope>
    <source>
        <strain evidence="2">CCUG 36956</strain>
    </source>
</reference>
<accession>A0ABW1JX43</accession>
<dbReference type="Proteomes" id="UP001596223">
    <property type="component" value="Unassembled WGS sequence"/>
</dbReference>
<organism evidence="1 2">
    <name type="scientific">Nocardia lasii</name>
    <dbReference type="NCBI Taxonomy" id="1616107"/>
    <lineage>
        <taxon>Bacteria</taxon>
        <taxon>Bacillati</taxon>
        <taxon>Actinomycetota</taxon>
        <taxon>Actinomycetes</taxon>
        <taxon>Mycobacteriales</taxon>
        <taxon>Nocardiaceae</taxon>
        <taxon>Nocardia</taxon>
    </lineage>
</organism>
<dbReference type="EMBL" id="JBHSQN010000011">
    <property type="protein sequence ID" value="MFC6012773.1"/>
    <property type="molecule type" value="Genomic_DNA"/>
</dbReference>
<keyword evidence="2" id="KW-1185">Reference proteome</keyword>
<proteinExistence type="predicted"/>
<evidence type="ECO:0000313" key="2">
    <source>
        <dbReference type="Proteomes" id="UP001596223"/>
    </source>
</evidence>
<protein>
    <submittedName>
        <fullName evidence="1">Uncharacterized protein</fullName>
    </submittedName>
</protein>
<evidence type="ECO:0000313" key="1">
    <source>
        <dbReference type="EMBL" id="MFC6012773.1"/>
    </source>
</evidence>